<dbReference type="GO" id="GO:0004519">
    <property type="term" value="F:endonuclease activity"/>
    <property type="evidence" value="ECO:0007669"/>
    <property type="project" value="UniProtKB-KW"/>
</dbReference>
<dbReference type="CDD" id="cd09274">
    <property type="entry name" value="RNase_HI_RT_Ty3"/>
    <property type="match status" value="1"/>
</dbReference>
<dbReference type="FunFam" id="3.10.10.10:FF:000007">
    <property type="entry name" value="Retrovirus-related Pol polyprotein from transposon 17.6-like Protein"/>
    <property type="match status" value="1"/>
</dbReference>
<dbReference type="FunFam" id="3.10.20.370:FF:000001">
    <property type="entry name" value="Retrovirus-related Pol polyprotein from transposon 17.6-like protein"/>
    <property type="match status" value="1"/>
</dbReference>
<gene>
    <name evidence="12" type="primary">pol</name>
</gene>
<dbReference type="EC" id="2.7.7.49" evidence="1"/>
<keyword evidence="3" id="KW-0808">Transferase</keyword>
<dbReference type="InterPro" id="IPR043128">
    <property type="entry name" value="Rev_trsase/Diguanyl_cyclase"/>
</dbReference>
<evidence type="ECO:0000256" key="6">
    <source>
        <dbReference type="ARBA" id="ARBA00022750"/>
    </source>
</evidence>
<dbReference type="SUPFAM" id="SSF56672">
    <property type="entry name" value="DNA/RNA polymerases"/>
    <property type="match status" value="1"/>
</dbReference>
<evidence type="ECO:0000256" key="1">
    <source>
        <dbReference type="ARBA" id="ARBA00012493"/>
    </source>
</evidence>
<protein>
    <recommendedName>
        <fullName evidence="1">RNA-directed DNA polymerase</fullName>
        <ecNumber evidence="1">2.7.7.49</ecNumber>
    </recommendedName>
</protein>
<dbReference type="InterPro" id="IPR000477">
    <property type="entry name" value="RT_dom"/>
</dbReference>
<evidence type="ECO:0000313" key="12">
    <source>
        <dbReference type="FlyBase" id="FBgn0044441"/>
    </source>
</evidence>
<proteinExistence type="predicted"/>
<dbReference type="PROSITE" id="PS50878">
    <property type="entry name" value="RT_POL"/>
    <property type="match status" value="1"/>
</dbReference>
<keyword evidence="8" id="KW-0378">Hydrolase</keyword>
<feature type="domain" description="Reverse transcriptase" evidence="10">
    <location>
        <begin position="62"/>
        <end position="247"/>
    </location>
</feature>
<dbReference type="CDD" id="cd01647">
    <property type="entry name" value="RT_LTR"/>
    <property type="match status" value="1"/>
</dbReference>
<evidence type="ECO:0000313" key="11">
    <source>
        <dbReference type="EMBL" id="AAK01366.1"/>
    </source>
</evidence>
<keyword evidence="7" id="KW-0255">Endonuclease</keyword>
<evidence type="ECO:0000256" key="9">
    <source>
        <dbReference type="ARBA" id="ARBA00022918"/>
    </source>
</evidence>
<dbReference type="Gene3D" id="3.30.70.270">
    <property type="match status" value="2"/>
</dbReference>
<sequence length="437" mass="50004">MILNKIIDSYPGLFADPNQKLTYTTSVRAAIRTISDTPIYSKFYQYPMSLKDEVHKQISELLHDGIIRPSRSPYNSPVWIVPKKLDSSGKKKYRVVIDYRKLNMVTVADRYPIPDINEVLAQLGDNKIFSVLDLKSGFHQILLKESDIEKTAFSINNGKYEFTRLPFGLKNAPSIFQRALDGYSSRTYRVRYVSFILTTSSSFSKDDETHYQNLDTIFRTLQQANMKCQLDKCEFMKRKVEFLGFVVSDKGIETSPTKVQAISDFPIPRTLKELRSFLGLSGYYRRFIPNYAKLAKPLSSLLRGEDGRISRTLSSKKSVSLNREAIEAFKKLKSSLVSPDVILHYPDFKKEFHLTTDASNFAVGAVLSQENRPISFLSRTLSKAEENYATNEKEMLAIIWALKKLKIYLYGKAKVKIFTDHQPLTHSLSSWNGNAED</sequence>
<dbReference type="InterPro" id="IPR051320">
    <property type="entry name" value="Viral_Replic_Matur_Polypro"/>
</dbReference>
<reference evidence="11" key="1">
    <citation type="journal article" date="2001" name="Mech. Dev.">
        <title>Specific expression of the Drosophila midline-jumper retro-transposon in embryonic CNS midline cells.</title>
        <authorList>
            <person name="Lammel U."/>
            <person name="Klambt C."/>
        </authorList>
    </citation>
    <scope>NUCLEOTIDE SEQUENCE</scope>
</reference>
<dbReference type="FlyBase" id="FBgn0044441">
    <property type="gene designation" value="HMS-Beagle\pol"/>
</dbReference>
<keyword evidence="9" id="KW-0695">RNA-directed DNA polymerase</keyword>
<dbReference type="PANTHER" id="PTHR33064:SF37">
    <property type="entry name" value="RIBONUCLEASE H"/>
    <property type="match status" value="1"/>
</dbReference>
<dbReference type="GO" id="GO:0006508">
    <property type="term" value="P:proteolysis"/>
    <property type="evidence" value="ECO:0007669"/>
    <property type="project" value="UniProtKB-KW"/>
</dbReference>
<keyword evidence="4" id="KW-0548">Nucleotidyltransferase</keyword>
<dbReference type="Pfam" id="PF00078">
    <property type="entry name" value="RVT_1"/>
    <property type="match status" value="1"/>
</dbReference>
<keyword evidence="5" id="KW-0540">Nuclease</keyword>
<dbReference type="InterPro" id="IPR043502">
    <property type="entry name" value="DNA/RNA_pol_sf"/>
</dbReference>
<dbReference type="AlphaFoldDB" id="Q9BMP4"/>
<evidence type="ECO:0000256" key="8">
    <source>
        <dbReference type="ARBA" id="ARBA00022801"/>
    </source>
</evidence>
<dbReference type="InterPro" id="IPR041373">
    <property type="entry name" value="RT_RNaseH"/>
</dbReference>
<organism evidence="11">
    <name type="scientific">Drosophila melanogaster</name>
    <name type="common">Fruit fly</name>
    <dbReference type="NCBI Taxonomy" id="7227"/>
    <lineage>
        <taxon>Eukaryota</taxon>
        <taxon>Metazoa</taxon>
        <taxon>Ecdysozoa</taxon>
        <taxon>Arthropoda</taxon>
        <taxon>Hexapoda</taxon>
        <taxon>Insecta</taxon>
        <taxon>Pterygota</taxon>
        <taxon>Neoptera</taxon>
        <taxon>Endopterygota</taxon>
        <taxon>Diptera</taxon>
        <taxon>Brachycera</taxon>
        <taxon>Muscomorpha</taxon>
        <taxon>Ephydroidea</taxon>
        <taxon>Drosophilidae</taxon>
        <taxon>Drosophila</taxon>
        <taxon>Sophophora</taxon>
    </lineage>
</organism>
<dbReference type="GO" id="GO:0004190">
    <property type="term" value="F:aspartic-type endopeptidase activity"/>
    <property type="evidence" value="ECO:0007669"/>
    <property type="project" value="UniProtKB-KW"/>
</dbReference>
<accession>Q9BMP4</accession>
<evidence type="ECO:0000256" key="3">
    <source>
        <dbReference type="ARBA" id="ARBA00022679"/>
    </source>
</evidence>
<dbReference type="GO" id="GO:0003964">
    <property type="term" value="F:RNA-directed DNA polymerase activity"/>
    <property type="evidence" value="ECO:0007669"/>
    <property type="project" value="UniProtKB-KW"/>
</dbReference>
<evidence type="ECO:0000256" key="2">
    <source>
        <dbReference type="ARBA" id="ARBA00022670"/>
    </source>
</evidence>
<dbReference type="FunFam" id="3.30.70.270:FF:000020">
    <property type="entry name" value="Transposon Tf2-6 polyprotein-like Protein"/>
    <property type="match status" value="1"/>
</dbReference>
<evidence type="ECO:0000259" key="10">
    <source>
        <dbReference type="PROSITE" id="PS50878"/>
    </source>
</evidence>
<keyword evidence="6" id="KW-0064">Aspartyl protease</keyword>
<name>Q9BMP4_DROME</name>
<evidence type="ECO:0000256" key="5">
    <source>
        <dbReference type="ARBA" id="ARBA00022722"/>
    </source>
</evidence>
<dbReference type="PANTHER" id="PTHR33064">
    <property type="entry name" value="POL PROTEIN"/>
    <property type="match status" value="1"/>
</dbReference>
<evidence type="ECO:0000256" key="7">
    <source>
        <dbReference type="ARBA" id="ARBA00022759"/>
    </source>
</evidence>
<dbReference type="Pfam" id="PF17917">
    <property type="entry name" value="RT_RNaseH"/>
    <property type="match status" value="1"/>
</dbReference>
<dbReference type="Gene3D" id="3.10.10.10">
    <property type="entry name" value="HIV Type 1 Reverse Transcriptase, subunit A, domain 1"/>
    <property type="match status" value="1"/>
</dbReference>
<dbReference type="EMBL" id="AF315785">
    <property type="protein sequence ID" value="AAK01366.1"/>
    <property type="molecule type" value="Genomic_DNA"/>
</dbReference>
<keyword evidence="2" id="KW-0645">Protease</keyword>
<evidence type="ECO:0000256" key="4">
    <source>
        <dbReference type="ARBA" id="ARBA00022695"/>
    </source>
</evidence>